<evidence type="ECO:0000313" key="5">
    <source>
        <dbReference type="EMBL" id="CAF0922182.1"/>
    </source>
</evidence>
<dbReference type="PROSITE" id="PS50088">
    <property type="entry name" value="ANK_REPEAT"/>
    <property type="match status" value="4"/>
</dbReference>
<evidence type="ECO:0000313" key="7">
    <source>
        <dbReference type="Proteomes" id="UP000677228"/>
    </source>
</evidence>
<dbReference type="Proteomes" id="UP000677228">
    <property type="component" value="Unassembled WGS sequence"/>
</dbReference>
<name>A0A8S2DHQ9_9BILA</name>
<gene>
    <name evidence="5" type="ORF">OVA965_LOCUS10683</name>
    <name evidence="6" type="ORF">TMI583_LOCUS10679</name>
</gene>
<dbReference type="EMBL" id="CAJOBA010003991">
    <property type="protein sequence ID" value="CAF3699531.1"/>
    <property type="molecule type" value="Genomic_DNA"/>
</dbReference>
<feature type="repeat" description="ANK" evidence="3">
    <location>
        <begin position="197"/>
        <end position="230"/>
    </location>
</feature>
<dbReference type="AlphaFoldDB" id="A0A8S2DHQ9"/>
<feature type="repeat" description="ANK" evidence="3">
    <location>
        <begin position="131"/>
        <end position="163"/>
    </location>
</feature>
<organism evidence="5 7">
    <name type="scientific">Didymodactylos carnosus</name>
    <dbReference type="NCBI Taxonomy" id="1234261"/>
    <lineage>
        <taxon>Eukaryota</taxon>
        <taxon>Metazoa</taxon>
        <taxon>Spiralia</taxon>
        <taxon>Gnathifera</taxon>
        <taxon>Rotifera</taxon>
        <taxon>Eurotatoria</taxon>
        <taxon>Bdelloidea</taxon>
        <taxon>Philodinida</taxon>
        <taxon>Philodinidae</taxon>
        <taxon>Didymodactylos</taxon>
    </lineage>
</organism>
<dbReference type="PANTHER" id="PTHR24166">
    <property type="entry name" value="ROLLING PEBBLES, ISOFORM B"/>
    <property type="match status" value="1"/>
</dbReference>
<comment type="caution">
    <text evidence="5">The sequence shown here is derived from an EMBL/GenBank/DDBJ whole genome shotgun (WGS) entry which is preliminary data.</text>
</comment>
<dbReference type="PROSITE" id="PS50297">
    <property type="entry name" value="ANK_REP_REGION"/>
    <property type="match status" value="3"/>
</dbReference>
<dbReference type="InterPro" id="IPR002110">
    <property type="entry name" value="Ankyrin_rpt"/>
</dbReference>
<reference evidence="5" key="1">
    <citation type="submission" date="2021-02" db="EMBL/GenBank/DDBJ databases">
        <authorList>
            <person name="Nowell W R."/>
        </authorList>
    </citation>
    <scope>NUCLEOTIDE SEQUENCE</scope>
</reference>
<protein>
    <submittedName>
        <fullName evidence="5">Uncharacterized protein</fullName>
    </submittedName>
</protein>
<evidence type="ECO:0000256" key="3">
    <source>
        <dbReference type="PROSITE-ProRule" id="PRU00023"/>
    </source>
</evidence>
<dbReference type="SMART" id="SM00248">
    <property type="entry name" value="ANK"/>
    <property type="match status" value="6"/>
</dbReference>
<feature type="compositionally biased region" description="Basic residues" evidence="4">
    <location>
        <begin position="297"/>
        <end position="308"/>
    </location>
</feature>
<dbReference type="InterPro" id="IPR036770">
    <property type="entry name" value="Ankyrin_rpt-contain_sf"/>
</dbReference>
<feature type="repeat" description="ANK" evidence="3">
    <location>
        <begin position="164"/>
        <end position="196"/>
    </location>
</feature>
<keyword evidence="2 3" id="KW-0040">ANK repeat</keyword>
<dbReference type="Gene3D" id="1.25.40.20">
    <property type="entry name" value="Ankyrin repeat-containing domain"/>
    <property type="match status" value="2"/>
</dbReference>
<feature type="repeat" description="ANK" evidence="3">
    <location>
        <begin position="63"/>
        <end position="95"/>
    </location>
</feature>
<evidence type="ECO:0000256" key="4">
    <source>
        <dbReference type="SAM" id="MobiDB-lite"/>
    </source>
</evidence>
<proteinExistence type="predicted"/>
<sequence>MLFKKAKDFVSDIYLGLIYRENSKCAKILKAIDDNNVEDLQSVLSQIPTKDIEDYIKRPIDSSRRTPLHYAAWAENPEILSNLLNYCDQPDIEDKTGATPMMFALGVSGACLEKIKLLIEKHASINRKDKTGWSLLHAAVSSKRRDILELLLSNGGDVHIIDGDGRSLLHIACDNGDTLLSKFLIEKGVSLANIDKNGWTPFHVACGPADDYELVHHLIQVGADPTVKDINGHTPLHWAKQFKAKNVERYLTNFLNQNLDVSDEDENDIDSDSDLGTINGVYESDVFESEPTSQRNSSKRNSSKRNSSKKPIENIELADMNSRRGVLAPQRFSGKILKV</sequence>
<evidence type="ECO:0000256" key="2">
    <source>
        <dbReference type="ARBA" id="ARBA00023043"/>
    </source>
</evidence>
<accession>A0A8S2DHQ9</accession>
<dbReference type="InterPro" id="IPR050889">
    <property type="entry name" value="Dendritic_Spine_Reg/Scaffold"/>
</dbReference>
<dbReference type="EMBL" id="CAJNOK010003989">
    <property type="protein sequence ID" value="CAF0922182.1"/>
    <property type="molecule type" value="Genomic_DNA"/>
</dbReference>
<evidence type="ECO:0000313" key="6">
    <source>
        <dbReference type="EMBL" id="CAF3699531.1"/>
    </source>
</evidence>
<feature type="region of interest" description="Disordered" evidence="4">
    <location>
        <begin position="285"/>
        <end position="317"/>
    </location>
</feature>
<dbReference type="SUPFAM" id="SSF48403">
    <property type="entry name" value="Ankyrin repeat"/>
    <property type="match status" value="1"/>
</dbReference>
<dbReference type="Pfam" id="PF12796">
    <property type="entry name" value="Ank_2"/>
    <property type="match status" value="2"/>
</dbReference>
<keyword evidence="1" id="KW-0677">Repeat</keyword>
<dbReference type="PANTHER" id="PTHR24166:SF48">
    <property type="entry name" value="PROTEIN VAPYRIN"/>
    <property type="match status" value="1"/>
</dbReference>
<dbReference type="Proteomes" id="UP000682733">
    <property type="component" value="Unassembled WGS sequence"/>
</dbReference>
<evidence type="ECO:0000256" key="1">
    <source>
        <dbReference type="ARBA" id="ARBA00022737"/>
    </source>
</evidence>